<dbReference type="SUPFAM" id="SSF52266">
    <property type="entry name" value="SGNH hydrolase"/>
    <property type="match status" value="1"/>
</dbReference>
<evidence type="ECO:0000259" key="3">
    <source>
        <dbReference type="Pfam" id="PF13472"/>
    </source>
</evidence>
<dbReference type="PANTHER" id="PTHR43695">
    <property type="entry name" value="PUTATIVE (AFU_ORTHOLOGUE AFUA_2G17250)-RELATED"/>
    <property type="match status" value="1"/>
</dbReference>
<comment type="similarity">
    <text evidence="1">Belongs to the 'GDSL' lipolytic enzyme family.</text>
</comment>
<dbReference type="PANTHER" id="PTHR43695:SF1">
    <property type="entry name" value="RHAMNOGALACTURONAN ACETYLESTERASE"/>
    <property type="match status" value="1"/>
</dbReference>
<gene>
    <name evidence="4" type="ORF">ABS311_16390</name>
</gene>
<organism evidence="4 5">
    <name type="scientific">Catenovulum sediminis</name>
    <dbReference type="NCBI Taxonomy" id="1740262"/>
    <lineage>
        <taxon>Bacteria</taxon>
        <taxon>Pseudomonadati</taxon>
        <taxon>Pseudomonadota</taxon>
        <taxon>Gammaproteobacteria</taxon>
        <taxon>Alteromonadales</taxon>
        <taxon>Alteromonadaceae</taxon>
        <taxon>Catenovulum</taxon>
    </lineage>
</organism>
<dbReference type="InterPro" id="IPR036514">
    <property type="entry name" value="SGNH_hydro_sf"/>
</dbReference>
<dbReference type="InterPro" id="IPR013830">
    <property type="entry name" value="SGNH_hydro"/>
</dbReference>
<proteinExistence type="inferred from homology"/>
<dbReference type="InterPro" id="IPR037459">
    <property type="entry name" value="RhgT-like"/>
</dbReference>
<feature type="domain" description="SGNH hydrolase-type esterase" evidence="3">
    <location>
        <begin position="28"/>
        <end position="222"/>
    </location>
</feature>
<dbReference type="RefSeq" id="WP_185976623.1">
    <property type="nucleotide sequence ID" value="NZ_CP041660.1"/>
</dbReference>
<dbReference type="Proteomes" id="UP001467690">
    <property type="component" value="Unassembled WGS sequence"/>
</dbReference>
<evidence type="ECO:0000256" key="2">
    <source>
        <dbReference type="ARBA" id="ARBA00022801"/>
    </source>
</evidence>
<reference evidence="4 5" key="1">
    <citation type="submission" date="2024-06" db="EMBL/GenBank/DDBJ databases">
        <authorList>
            <person name="Chen R.Y."/>
        </authorList>
    </citation>
    <scope>NUCLEOTIDE SEQUENCE [LARGE SCALE GENOMIC DNA]</scope>
    <source>
        <strain evidence="4 5">D2</strain>
    </source>
</reference>
<protein>
    <submittedName>
        <fullName evidence="4">Rhamnogalacturonan acetylesterase</fullName>
    </submittedName>
</protein>
<dbReference type="Gene3D" id="3.40.50.1110">
    <property type="entry name" value="SGNH hydrolase"/>
    <property type="match status" value="1"/>
</dbReference>
<evidence type="ECO:0000313" key="5">
    <source>
        <dbReference type="Proteomes" id="UP001467690"/>
    </source>
</evidence>
<evidence type="ECO:0000313" key="4">
    <source>
        <dbReference type="EMBL" id="MER2493458.1"/>
    </source>
</evidence>
<evidence type="ECO:0000256" key="1">
    <source>
        <dbReference type="ARBA" id="ARBA00008668"/>
    </source>
</evidence>
<dbReference type="CDD" id="cd01821">
    <property type="entry name" value="Rhamnogalacturan_acetylesterase_like"/>
    <property type="match status" value="1"/>
</dbReference>
<name>A0ABV1RKI8_9ALTE</name>
<dbReference type="EMBL" id="JBELOE010000265">
    <property type="protein sequence ID" value="MER2493458.1"/>
    <property type="molecule type" value="Genomic_DNA"/>
</dbReference>
<dbReference type="Pfam" id="PF13472">
    <property type="entry name" value="Lipase_GDSL_2"/>
    <property type="match status" value="1"/>
</dbReference>
<keyword evidence="5" id="KW-1185">Reference proteome</keyword>
<sequence>MHYLVIWVFCIFGFQVTAQEKLTHIYLAGDSTVQDVDPARGPDFGWGQLLPTLLAKKSHAVIENHAKGGRSTKTFIRENRWQTIVDKLQQNDWVLIQFGHNDASYHKLERYTAPVDYKLNLLKFVHDVKAKNALPVLITPVMRRYFDNEGKLKDVHGIYPSLVREVALETNTPLIDLMKSSGKLLLKYGVEGSKTLYMSVGPGEHPRYPDGKEDSTHFSKKGALEMAKLVVYEAQLKSIQPLADFFKTVNPSL</sequence>
<comment type="caution">
    <text evidence="4">The sequence shown here is derived from an EMBL/GenBank/DDBJ whole genome shotgun (WGS) entry which is preliminary data.</text>
</comment>
<keyword evidence="2" id="KW-0378">Hydrolase</keyword>
<accession>A0ABV1RKI8</accession>